<evidence type="ECO:0008006" key="3">
    <source>
        <dbReference type="Google" id="ProtNLM"/>
    </source>
</evidence>
<keyword evidence="2" id="KW-1185">Reference proteome</keyword>
<dbReference type="RefSeq" id="WP_310574292.1">
    <property type="nucleotide sequence ID" value="NZ_JAVKPK010000001.1"/>
</dbReference>
<dbReference type="EMBL" id="JAVKPK010000001">
    <property type="protein sequence ID" value="MDR7664264.1"/>
    <property type="molecule type" value="Genomic_DNA"/>
</dbReference>
<organism evidence="1 2">
    <name type="scientific">Methanosarcina baikalica</name>
    <dbReference type="NCBI Taxonomy" id="3073890"/>
    <lineage>
        <taxon>Archaea</taxon>
        <taxon>Methanobacteriati</taxon>
        <taxon>Methanobacteriota</taxon>
        <taxon>Stenosarchaea group</taxon>
        <taxon>Methanomicrobia</taxon>
        <taxon>Methanosarcinales</taxon>
        <taxon>Methanosarcinaceae</taxon>
        <taxon>Methanosarcina</taxon>
    </lineage>
</organism>
<sequence length="49" mass="5631">MNKITEKKLSKRISQGSLFDNGMLLTSDEIYGKFQGYSCNTNLNLKTNW</sequence>
<gene>
    <name evidence="1" type="ORF">RG963_00400</name>
</gene>
<evidence type="ECO:0000313" key="1">
    <source>
        <dbReference type="EMBL" id="MDR7664264.1"/>
    </source>
</evidence>
<name>A0ABU2CWZ8_9EURY</name>
<comment type="caution">
    <text evidence="1">The sequence shown here is derived from an EMBL/GenBank/DDBJ whole genome shotgun (WGS) entry which is preliminary data.</text>
</comment>
<protein>
    <recommendedName>
        <fullName evidence="3">Mobile element protein</fullName>
    </recommendedName>
</protein>
<accession>A0ABU2CWZ8</accession>
<dbReference type="Proteomes" id="UP001246244">
    <property type="component" value="Unassembled WGS sequence"/>
</dbReference>
<reference evidence="2" key="1">
    <citation type="submission" date="2023-07" db="EMBL/GenBank/DDBJ databases">
        <title>Whole-genome sequencing of a new Methanosarcina sp. Z-7115.</title>
        <authorList>
            <person name="Zhilina T.N."/>
            <person name="Merkel A.Y."/>
        </authorList>
    </citation>
    <scope>NUCLEOTIDE SEQUENCE [LARGE SCALE GENOMIC DNA]</scope>
    <source>
        <strain evidence="2">Z-7115</strain>
    </source>
</reference>
<evidence type="ECO:0000313" key="2">
    <source>
        <dbReference type="Proteomes" id="UP001246244"/>
    </source>
</evidence>
<proteinExistence type="predicted"/>